<dbReference type="EMBL" id="ANJA01001618">
    <property type="protein sequence ID" value="ETO75804.1"/>
    <property type="molecule type" value="Genomic_DNA"/>
</dbReference>
<dbReference type="InterPro" id="IPR029063">
    <property type="entry name" value="SAM-dependent_MTases_sf"/>
</dbReference>
<feature type="domain" description="Methyltransferase" evidence="3">
    <location>
        <begin position="49"/>
        <end position="148"/>
    </location>
</feature>
<name>A0A081AA93_PHYNI</name>
<dbReference type="PANTHER" id="PTHR43861">
    <property type="entry name" value="TRANS-ACONITATE 2-METHYLTRANSFERASE-RELATED"/>
    <property type="match status" value="1"/>
</dbReference>
<dbReference type="GO" id="GO:0030798">
    <property type="term" value="F:trans-aconitate 2-methyltransferase activity"/>
    <property type="evidence" value="ECO:0007669"/>
    <property type="project" value="InterPro"/>
</dbReference>
<dbReference type="Gene3D" id="3.40.50.150">
    <property type="entry name" value="Vaccinia Virus protein VP39"/>
    <property type="match status" value="1"/>
</dbReference>
<dbReference type="OrthoDB" id="66144at2759"/>
<organism evidence="4 5">
    <name type="scientific">Phytophthora nicotianae P1976</name>
    <dbReference type="NCBI Taxonomy" id="1317066"/>
    <lineage>
        <taxon>Eukaryota</taxon>
        <taxon>Sar</taxon>
        <taxon>Stramenopiles</taxon>
        <taxon>Oomycota</taxon>
        <taxon>Peronosporomycetes</taxon>
        <taxon>Peronosporales</taxon>
        <taxon>Peronosporaceae</taxon>
        <taxon>Phytophthora</taxon>
    </lineage>
</organism>
<evidence type="ECO:0000256" key="1">
    <source>
        <dbReference type="ARBA" id="ARBA00022603"/>
    </source>
</evidence>
<dbReference type="CDD" id="cd02440">
    <property type="entry name" value="AdoMet_MTases"/>
    <property type="match status" value="1"/>
</dbReference>
<dbReference type="Proteomes" id="UP000028582">
    <property type="component" value="Unassembled WGS sequence"/>
</dbReference>
<dbReference type="InterPro" id="IPR041698">
    <property type="entry name" value="Methyltransf_25"/>
</dbReference>
<evidence type="ECO:0000256" key="2">
    <source>
        <dbReference type="ARBA" id="ARBA00022679"/>
    </source>
</evidence>
<accession>A0A081AA93</accession>
<sequence length="287" mass="32653">MAHRAAQTWQPQKYLKFERVRLRPALELLERVPELPSTASSGDDDVVEIIDLGAGTGNMAPSYFKRWPRARVTFVDSSASMLERAKQEHSVDDNVKTEQCAYLEADFESFQPDKPVDLIFSNAALHWVSSERHKQLLPRLFSFLKPGGTLAFQIPDTRLQPSHQLIAEAAKQVGHWDRVADVRWVTCERDPGFYYELFKSIDKDMELDMWATVYAQVQEGDNPVADFVGSTGLRPFMEALGDPSTAASEFEHKYRELVVAAYPKQCDGRMIFNFKRFFAVATKPLEA</sequence>
<gene>
    <name evidence="4" type="ORF">F444_08659</name>
</gene>
<dbReference type="PANTHER" id="PTHR43861:SF1">
    <property type="entry name" value="TRANS-ACONITATE 2-METHYLTRANSFERASE"/>
    <property type="match status" value="1"/>
</dbReference>
<proteinExistence type="predicted"/>
<dbReference type="SUPFAM" id="SSF53335">
    <property type="entry name" value="S-adenosyl-L-methionine-dependent methyltransferases"/>
    <property type="match status" value="1"/>
</dbReference>
<dbReference type="GO" id="GO:0032259">
    <property type="term" value="P:methylation"/>
    <property type="evidence" value="ECO:0007669"/>
    <property type="project" value="UniProtKB-KW"/>
</dbReference>
<protein>
    <recommendedName>
        <fullName evidence="3">Methyltransferase domain-containing protein</fullName>
    </recommendedName>
</protein>
<evidence type="ECO:0000259" key="3">
    <source>
        <dbReference type="Pfam" id="PF13649"/>
    </source>
</evidence>
<evidence type="ECO:0000313" key="4">
    <source>
        <dbReference type="EMBL" id="ETO75804.1"/>
    </source>
</evidence>
<dbReference type="InterPro" id="IPR023149">
    <property type="entry name" value="Trans_acon_MeTrfase_C"/>
</dbReference>
<keyword evidence="2" id="KW-0808">Transferase</keyword>
<dbReference type="AlphaFoldDB" id="A0A081AA93"/>
<keyword evidence="1" id="KW-0489">Methyltransferase</keyword>
<evidence type="ECO:0000313" key="5">
    <source>
        <dbReference type="Proteomes" id="UP000028582"/>
    </source>
</evidence>
<dbReference type="Gene3D" id="1.10.150.290">
    <property type="entry name" value="S-adenosyl-L-methionine-dependent methyltransferases"/>
    <property type="match status" value="1"/>
</dbReference>
<dbReference type="Pfam" id="PF13649">
    <property type="entry name" value="Methyltransf_25"/>
    <property type="match status" value="1"/>
</dbReference>
<comment type="caution">
    <text evidence="4">The sequence shown here is derived from an EMBL/GenBank/DDBJ whole genome shotgun (WGS) entry which is preliminary data.</text>
</comment>
<reference evidence="4 5" key="1">
    <citation type="submission" date="2013-11" db="EMBL/GenBank/DDBJ databases">
        <title>The Genome Sequence of Phytophthora parasitica P1976.</title>
        <authorList>
            <consortium name="The Broad Institute Genomics Platform"/>
            <person name="Russ C."/>
            <person name="Tyler B."/>
            <person name="Panabieres F."/>
            <person name="Shan W."/>
            <person name="Tripathy S."/>
            <person name="Grunwald N."/>
            <person name="Machado M."/>
            <person name="Johnson C.S."/>
            <person name="Walker B."/>
            <person name="Young S."/>
            <person name="Zeng Q."/>
            <person name="Gargeya S."/>
            <person name="Fitzgerald M."/>
            <person name="Haas B."/>
            <person name="Abouelleil A."/>
            <person name="Allen A.W."/>
            <person name="Alvarado L."/>
            <person name="Arachchi H.M."/>
            <person name="Berlin A.M."/>
            <person name="Chapman S.B."/>
            <person name="Gainer-Dewar J."/>
            <person name="Goldberg J."/>
            <person name="Griggs A."/>
            <person name="Gujja S."/>
            <person name="Hansen M."/>
            <person name="Howarth C."/>
            <person name="Imamovic A."/>
            <person name="Ireland A."/>
            <person name="Larimer J."/>
            <person name="McCowan C."/>
            <person name="Murphy C."/>
            <person name="Pearson M."/>
            <person name="Poon T.W."/>
            <person name="Priest M."/>
            <person name="Roberts A."/>
            <person name="Saif S."/>
            <person name="Shea T."/>
            <person name="Sisk P."/>
            <person name="Sykes S."/>
            <person name="Wortman J."/>
            <person name="Nusbaum C."/>
            <person name="Birren B."/>
        </authorList>
    </citation>
    <scope>NUCLEOTIDE SEQUENCE [LARGE SCALE GENOMIC DNA]</scope>
    <source>
        <strain evidence="4 5">P1976</strain>
    </source>
</reference>